<dbReference type="InterPro" id="IPR000032">
    <property type="entry name" value="HPr-like"/>
</dbReference>
<comment type="caution">
    <text evidence="2">The sequence shown here is derived from an EMBL/GenBank/DDBJ whole genome shotgun (WGS) entry which is preliminary data.</text>
</comment>
<evidence type="ECO:0000259" key="1">
    <source>
        <dbReference type="Pfam" id="PF00381"/>
    </source>
</evidence>
<proteinExistence type="predicted"/>
<keyword evidence="3" id="KW-1185">Reference proteome</keyword>
<dbReference type="EMBL" id="JAELUP010000103">
    <property type="protein sequence ID" value="MBJ6363270.1"/>
    <property type="molecule type" value="Genomic_DNA"/>
</dbReference>
<dbReference type="RefSeq" id="WP_199020826.1">
    <property type="nucleotide sequence ID" value="NZ_JAELUP010000103.1"/>
</dbReference>
<feature type="domain" description="HPr" evidence="1">
    <location>
        <begin position="13"/>
        <end position="71"/>
    </location>
</feature>
<gene>
    <name evidence="2" type="ORF">JFN88_18880</name>
</gene>
<protein>
    <submittedName>
        <fullName evidence="2">HPr family phosphocarrier protein</fullName>
    </submittedName>
</protein>
<evidence type="ECO:0000313" key="3">
    <source>
        <dbReference type="Proteomes" id="UP000640274"/>
    </source>
</evidence>
<organism evidence="2 3">
    <name type="scientific">Paenibacillus roseus</name>
    <dbReference type="NCBI Taxonomy" id="2798579"/>
    <lineage>
        <taxon>Bacteria</taxon>
        <taxon>Bacillati</taxon>
        <taxon>Bacillota</taxon>
        <taxon>Bacilli</taxon>
        <taxon>Bacillales</taxon>
        <taxon>Paenibacillaceae</taxon>
        <taxon>Paenibacillus</taxon>
    </lineage>
</organism>
<dbReference type="AlphaFoldDB" id="A0A934J5K0"/>
<dbReference type="InterPro" id="IPR035895">
    <property type="entry name" value="HPr-like_sf"/>
</dbReference>
<dbReference type="Pfam" id="PF00381">
    <property type="entry name" value="PTS-HPr"/>
    <property type="match status" value="1"/>
</dbReference>
<dbReference type="Gene3D" id="3.30.1340.10">
    <property type="entry name" value="HPr-like"/>
    <property type="match status" value="1"/>
</dbReference>
<evidence type="ECO:0000313" key="2">
    <source>
        <dbReference type="EMBL" id="MBJ6363270.1"/>
    </source>
</evidence>
<dbReference type="Proteomes" id="UP000640274">
    <property type="component" value="Unassembled WGS sequence"/>
</dbReference>
<reference evidence="2" key="1">
    <citation type="submission" date="2020-12" db="EMBL/GenBank/DDBJ databases">
        <authorList>
            <person name="Huq M.A."/>
        </authorList>
    </citation>
    <scope>NUCLEOTIDE SEQUENCE</scope>
    <source>
        <strain evidence="2">MAHUQ-46</strain>
    </source>
</reference>
<dbReference type="SUPFAM" id="SSF55594">
    <property type="entry name" value="HPr-like"/>
    <property type="match status" value="1"/>
</dbReference>
<sequence length="82" mass="9183">MKSSIRSIVDINMIANKFTSSIVLIVGPDHYIDAKSILGLSMTLYRDRAYHLQIHGPDQAEAKAAMLDVFAKHNLKVEFHGE</sequence>
<accession>A0A934J5K0</accession>
<name>A0A934J5K0_9BACL</name>